<dbReference type="InterPro" id="IPR050951">
    <property type="entry name" value="Retrovirus_Pol_polyprotein"/>
</dbReference>
<gene>
    <name evidence="8" type="ORF">LTRI10_LOCUS42634</name>
</gene>
<evidence type="ECO:0000256" key="1">
    <source>
        <dbReference type="ARBA" id="ARBA00022679"/>
    </source>
</evidence>
<dbReference type="Proteomes" id="UP001497516">
    <property type="component" value="Chromosome 7"/>
</dbReference>
<evidence type="ECO:0000256" key="2">
    <source>
        <dbReference type="ARBA" id="ARBA00022695"/>
    </source>
</evidence>
<keyword evidence="4" id="KW-0255">Endonuclease</keyword>
<keyword evidence="5" id="KW-0378">Hydrolase</keyword>
<keyword evidence="2" id="KW-0548">Nucleotidyltransferase</keyword>
<accession>A0AAV2FX83</accession>
<evidence type="ECO:0000259" key="7">
    <source>
        <dbReference type="Pfam" id="PF17917"/>
    </source>
</evidence>
<dbReference type="EMBL" id="OZ034820">
    <property type="protein sequence ID" value="CAL1402647.1"/>
    <property type="molecule type" value="Genomic_DNA"/>
</dbReference>
<evidence type="ECO:0000313" key="9">
    <source>
        <dbReference type="Proteomes" id="UP001497516"/>
    </source>
</evidence>
<dbReference type="SUPFAM" id="SSF56672">
    <property type="entry name" value="DNA/RNA polymerases"/>
    <property type="match status" value="1"/>
</dbReference>
<evidence type="ECO:0000313" key="8">
    <source>
        <dbReference type="EMBL" id="CAL1402647.1"/>
    </source>
</evidence>
<dbReference type="GO" id="GO:0004519">
    <property type="term" value="F:endonuclease activity"/>
    <property type="evidence" value="ECO:0007669"/>
    <property type="project" value="UniProtKB-KW"/>
</dbReference>
<proteinExistence type="predicted"/>
<evidence type="ECO:0000256" key="4">
    <source>
        <dbReference type="ARBA" id="ARBA00022759"/>
    </source>
</evidence>
<sequence length="170" mass="18752">MVQAPVLALPDFSKPFTLEIDASDLGVGAVLSQQGRPLAYQSEALGPRKQGLSTYEKEYLAVLVAMNKRRHYLEGRTFTILTDHESLKYLLGQKVHTQIQKKGLVKLLGLDFEIKYRQGKLNRVADALSRNPAFTIEGGCQAISGVLPTWITDIEETYVGDSEVQGLMAG</sequence>
<organism evidence="8 9">
    <name type="scientific">Linum trigynum</name>
    <dbReference type="NCBI Taxonomy" id="586398"/>
    <lineage>
        <taxon>Eukaryota</taxon>
        <taxon>Viridiplantae</taxon>
        <taxon>Streptophyta</taxon>
        <taxon>Embryophyta</taxon>
        <taxon>Tracheophyta</taxon>
        <taxon>Spermatophyta</taxon>
        <taxon>Magnoliopsida</taxon>
        <taxon>eudicotyledons</taxon>
        <taxon>Gunneridae</taxon>
        <taxon>Pentapetalae</taxon>
        <taxon>rosids</taxon>
        <taxon>fabids</taxon>
        <taxon>Malpighiales</taxon>
        <taxon>Linaceae</taxon>
        <taxon>Linum</taxon>
    </lineage>
</organism>
<evidence type="ECO:0000256" key="6">
    <source>
        <dbReference type="ARBA" id="ARBA00022918"/>
    </source>
</evidence>
<keyword evidence="1" id="KW-0808">Transferase</keyword>
<keyword evidence="9" id="KW-1185">Reference proteome</keyword>
<dbReference type="InterPro" id="IPR043502">
    <property type="entry name" value="DNA/RNA_pol_sf"/>
</dbReference>
<dbReference type="GO" id="GO:0003964">
    <property type="term" value="F:RNA-directed DNA polymerase activity"/>
    <property type="evidence" value="ECO:0007669"/>
    <property type="project" value="UniProtKB-KW"/>
</dbReference>
<evidence type="ECO:0000256" key="5">
    <source>
        <dbReference type="ARBA" id="ARBA00022801"/>
    </source>
</evidence>
<keyword evidence="3" id="KW-0540">Nuclease</keyword>
<keyword evidence="6" id="KW-0695">RNA-directed DNA polymerase</keyword>
<protein>
    <recommendedName>
        <fullName evidence="7">Reverse transcriptase RNase H-like domain-containing protein</fullName>
    </recommendedName>
</protein>
<dbReference type="InterPro" id="IPR041373">
    <property type="entry name" value="RT_RNaseH"/>
</dbReference>
<evidence type="ECO:0000256" key="3">
    <source>
        <dbReference type="ARBA" id="ARBA00022722"/>
    </source>
</evidence>
<reference evidence="8 9" key="1">
    <citation type="submission" date="2024-04" db="EMBL/GenBank/DDBJ databases">
        <authorList>
            <person name="Fracassetti M."/>
        </authorList>
    </citation>
    <scope>NUCLEOTIDE SEQUENCE [LARGE SCALE GENOMIC DNA]</scope>
</reference>
<dbReference type="CDD" id="cd09274">
    <property type="entry name" value="RNase_HI_RT_Ty3"/>
    <property type="match status" value="1"/>
</dbReference>
<dbReference type="Pfam" id="PF17917">
    <property type="entry name" value="RT_RNaseH"/>
    <property type="match status" value="1"/>
</dbReference>
<dbReference type="GO" id="GO:0016787">
    <property type="term" value="F:hydrolase activity"/>
    <property type="evidence" value="ECO:0007669"/>
    <property type="project" value="UniProtKB-KW"/>
</dbReference>
<dbReference type="AlphaFoldDB" id="A0AAV2FX83"/>
<feature type="domain" description="Reverse transcriptase RNase H-like" evidence="7">
    <location>
        <begin position="11"/>
        <end position="100"/>
    </location>
</feature>
<dbReference type="Gene3D" id="3.10.20.370">
    <property type="match status" value="1"/>
</dbReference>
<name>A0AAV2FX83_9ROSI</name>
<dbReference type="PANTHER" id="PTHR37984">
    <property type="entry name" value="PROTEIN CBG26694"/>
    <property type="match status" value="1"/>
</dbReference>
<dbReference type="PANTHER" id="PTHR37984:SF5">
    <property type="entry name" value="PROTEIN NYNRIN-LIKE"/>
    <property type="match status" value="1"/>
</dbReference>